<dbReference type="Proteomes" id="UP000029525">
    <property type="component" value="Unassembled WGS sequence"/>
</dbReference>
<evidence type="ECO:0000313" key="2">
    <source>
        <dbReference type="Proteomes" id="UP000029525"/>
    </source>
</evidence>
<reference evidence="1 2" key="1">
    <citation type="submission" date="2014-07" db="EMBL/GenBank/DDBJ databases">
        <authorList>
            <person name="McCorrison J."/>
            <person name="Sanka R."/>
            <person name="Torralba M."/>
            <person name="Gillis M."/>
            <person name="Haft D.H."/>
            <person name="Methe B."/>
            <person name="Sutton G."/>
            <person name="Nelson K.E."/>
        </authorList>
    </citation>
    <scope>NUCLEOTIDE SEQUENCE [LARGE SCALE GENOMIC DNA]</scope>
    <source>
        <strain evidence="1 2">DNF00320</strain>
    </source>
</reference>
<dbReference type="Gene3D" id="3.40.470.10">
    <property type="entry name" value="Uracil-DNA glycosylase-like domain"/>
    <property type="match status" value="1"/>
</dbReference>
<sequence>MGKYDNQLESLFNDWIKASRKDEYHERRDINDNIIFTYDGLMYKPDLSIDVEDDWEKENKRIIFLLKDQPSDWSDDARKWLKDYPDDKEDTKKRKAKNRELRSKFIHNIANLFYGIYYSRIGSVVSFDSLDKEDVKRTFLTQPFAFVECKKQGGKRTISNSKLNDYLNNADYKPLLEKEIKILNPNVIVCTNNNIYNFVINMFGGEDEFLKIQDHNSIRIRPAKNDVEALIILNTYHPSARQSYLTFFEGAMDHYRAFLNNPDLAFDL</sequence>
<proteinExistence type="predicted"/>
<dbReference type="OrthoDB" id="1063781at2"/>
<dbReference type="AlphaFoldDB" id="A0A096ABA8"/>
<organism evidence="1 2">
    <name type="scientific">Prevotella bivia DNF00320</name>
    <dbReference type="NCBI Taxonomy" id="1401068"/>
    <lineage>
        <taxon>Bacteria</taxon>
        <taxon>Pseudomonadati</taxon>
        <taxon>Bacteroidota</taxon>
        <taxon>Bacteroidia</taxon>
        <taxon>Bacteroidales</taxon>
        <taxon>Prevotellaceae</taxon>
        <taxon>Prevotella</taxon>
    </lineage>
</organism>
<name>A0A096ABA8_9BACT</name>
<dbReference type="EMBL" id="JRNQ01000064">
    <property type="protein sequence ID" value="KGF43801.1"/>
    <property type="molecule type" value="Genomic_DNA"/>
</dbReference>
<accession>A0A096ABA8</accession>
<gene>
    <name evidence="1" type="ORF">HMPREF0647_08830</name>
</gene>
<protein>
    <submittedName>
        <fullName evidence="1">Uncharacterized protein</fullName>
    </submittedName>
</protein>
<evidence type="ECO:0000313" key="1">
    <source>
        <dbReference type="EMBL" id="KGF43801.1"/>
    </source>
</evidence>
<dbReference type="InterPro" id="IPR036895">
    <property type="entry name" value="Uracil-DNA_glycosylase-like_sf"/>
</dbReference>
<dbReference type="RefSeq" id="WP_036867918.1">
    <property type="nucleotide sequence ID" value="NZ_JRNQ01000064.1"/>
</dbReference>
<comment type="caution">
    <text evidence="1">The sequence shown here is derived from an EMBL/GenBank/DDBJ whole genome shotgun (WGS) entry which is preliminary data.</text>
</comment>